<protein>
    <submittedName>
        <fullName evidence="1">Uncharacterized protein</fullName>
    </submittedName>
</protein>
<proteinExistence type="predicted"/>
<name>A0A8S5TGM6_9CAUD</name>
<evidence type="ECO:0000313" key="1">
    <source>
        <dbReference type="EMBL" id="DAF61922.1"/>
    </source>
</evidence>
<sequence length="90" mass="10472">METFSIVDKINVDKLNTKIAEFVYREGHEPYIFANKETLDTLIKPIEQELKFVSAATGITTSFKRCFIGKYRGNKMFEDNTLKFGEIELR</sequence>
<accession>A0A8S5TGM6</accession>
<organism evidence="1">
    <name type="scientific">Siphoviridae sp. ctP0x5</name>
    <dbReference type="NCBI Taxonomy" id="2827863"/>
    <lineage>
        <taxon>Viruses</taxon>
        <taxon>Duplodnaviria</taxon>
        <taxon>Heunggongvirae</taxon>
        <taxon>Uroviricota</taxon>
        <taxon>Caudoviricetes</taxon>
    </lineage>
</organism>
<reference evidence="1" key="1">
    <citation type="journal article" date="2021" name="Proc. Natl. Acad. Sci. U.S.A.">
        <title>A Catalog of Tens of Thousands of Viruses from Human Metagenomes Reveals Hidden Associations with Chronic Diseases.</title>
        <authorList>
            <person name="Tisza M.J."/>
            <person name="Buck C.B."/>
        </authorList>
    </citation>
    <scope>NUCLEOTIDE SEQUENCE</scope>
    <source>
        <strain evidence="1">CtP0x5</strain>
    </source>
</reference>
<dbReference type="EMBL" id="BK032818">
    <property type="protein sequence ID" value="DAF61922.1"/>
    <property type="molecule type" value="Genomic_DNA"/>
</dbReference>